<dbReference type="Gene3D" id="1.10.287.100">
    <property type="match status" value="1"/>
</dbReference>
<dbReference type="SUPFAM" id="SSF47396">
    <property type="entry name" value="Transcription factor IIA (TFIIA), alpha-helical domain"/>
    <property type="match status" value="1"/>
</dbReference>
<dbReference type="GO" id="GO:0006367">
    <property type="term" value="P:transcription initiation at RNA polymerase II promoter"/>
    <property type="evidence" value="ECO:0007669"/>
    <property type="project" value="InterPro"/>
</dbReference>
<dbReference type="PANTHER" id="PTHR12694:SF8">
    <property type="entry name" value="TRANSCRIPTION INITIATION FACTOR IIA SUBUNIT 1"/>
    <property type="match status" value="1"/>
</dbReference>
<dbReference type="InterPro" id="IPR004855">
    <property type="entry name" value="TFIIA_asu/bsu"/>
</dbReference>
<dbReference type="Pfam" id="PF03153">
    <property type="entry name" value="TFIIA"/>
    <property type="match status" value="1"/>
</dbReference>
<dbReference type="AlphaFoldDB" id="A0A3P7LY21"/>
<organism evidence="1 2">
    <name type="scientific">Dibothriocephalus latus</name>
    <name type="common">Fish tapeworm</name>
    <name type="synonym">Diphyllobothrium latum</name>
    <dbReference type="NCBI Taxonomy" id="60516"/>
    <lineage>
        <taxon>Eukaryota</taxon>
        <taxon>Metazoa</taxon>
        <taxon>Spiralia</taxon>
        <taxon>Lophotrochozoa</taxon>
        <taxon>Platyhelminthes</taxon>
        <taxon>Cestoda</taxon>
        <taxon>Eucestoda</taxon>
        <taxon>Diphyllobothriidea</taxon>
        <taxon>Diphyllobothriidae</taxon>
        <taxon>Dibothriocephalus</taxon>
    </lineage>
</organism>
<accession>A0A3P7LY21</accession>
<dbReference type="EMBL" id="UYRU01066069">
    <property type="protein sequence ID" value="VDN16507.1"/>
    <property type="molecule type" value="Genomic_DNA"/>
</dbReference>
<name>A0A3P7LY21_DIBLA</name>
<evidence type="ECO:0000313" key="2">
    <source>
        <dbReference type="Proteomes" id="UP000281553"/>
    </source>
</evidence>
<sequence>MVDVAKFYHAVIDDVINGMQDAFIEDGLDTEILQELKKLWSSKLSDTHAVDPEPVVQTAAQYAHRLQAGTVQVTYAQSSNLGRLPIPQNHTVLTNAQRGYAPMIRSNPPLNAQLQPGQTATVISGMNTSNLALLRPALASQGSTNRPIVLATALNPLNPQQQMLQQQQQRVGNPLGFTIRGGLTMAGQPTILASSVTGMNGMTTANLAALQVALSTDRVPSRCLTGTGLLHTVVPTEPTLVRA</sequence>
<dbReference type="GO" id="GO:0005672">
    <property type="term" value="C:transcription factor TFIIA complex"/>
    <property type="evidence" value="ECO:0007669"/>
    <property type="project" value="InterPro"/>
</dbReference>
<reference evidence="1 2" key="1">
    <citation type="submission" date="2018-11" db="EMBL/GenBank/DDBJ databases">
        <authorList>
            <consortium name="Pathogen Informatics"/>
        </authorList>
    </citation>
    <scope>NUCLEOTIDE SEQUENCE [LARGE SCALE GENOMIC DNA]</scope>
</reference>
<dbReference type="SMART" id="SM01371">
    <property type="entry name" value="TFIIA"/>
    <property type="match status" value="1"/>
</dbReference>
<keyword evidence="2" id="KW-1185">Reference proteome</keyword>
<protein>
    <submittedName>
        <fullName evidence="1">Uncharacterized protein</fullName>
    </submittedName>
</protein>
<dbReference type="Proteomes" id="UP000281553">
    <property type="component" value="Unassembled WGS sequence"/>
</dbReference>
<dbReference type="PANTHER" id="PTHR12694">
    <property type="entry name" value="TRANSCRIPTION INITIATION FACTOR IIA SUBUNIT 1"/>
    <property type="match status" value="1"/>
</dbReference>
<proteinExistence type="predicted"/>
<dbReference type="OrthoDB" id="6275927at2759"/>
<evidence type="ECO:0000313" key="1">
    <source>
        <dbReference type="EMBL" id="VDN16507.1"/>
    </source>
</evidence>
<gene>
    <name evidence="1" type="ORF">DILT_LOCUS12338</name>
</gene>